<gene>
    <name evidence="1" type="ORF">GSMUA_319920.1</name>
</gene>
<organism evidence="1">
    <name type="scientific">Musa acuminata subsp. malaccensis</name>
    <name type="common">Wild banana</name>
    <name type="synonym">Musa malaccensis</name>
    <dbReference type="NCBI Taxonomy" id="214687"/>
    <lineage>
        <taxon>Eukaryota</taxon>
        <taxon>Viridiplantae</taxon>
        <taxon>Streptophyta</taxon>
        <taxon>Embryophyta</taxon>
        <taxon>Tracheophyta</taxon>
        <taxon>Spermatophyta</taxon>
        <taxon>Magnoliopsida</taxon>
        <taxon>Liliopsida</taxon>
        <taxon>Zingiberales</taxon>
        <taxon>Musaceae</taxon>
        <taxon>Musa</taxon>
    </lineage>
</organism>
<protein>
    <submittedName>
        <fullName evidence="1">(wild Malaysian banana) hypothetical protein</fullName>
    </submittedName>
</protein>
<name>A0A8D7FFJ2_MUSAM</name>
<proteinExistence type="predicted"/>
<dbReference type="AlphaFoldDB" id="A0A8D7FFJ2"/>
<evidence type="ECO:0000313" key="1">
    <source>
        <dbReference type="EMBL" id="CAG1853766.1"/>
    </source>
</evidence>
<feature type="non-terminal residue" evidence="1">
    <location>
        <position position="1"/>
    </location>
</feature>
<sequence length="49" mass="5827">SLAAHYHGRESRIRCSHDHDSLVPRIQQIVQSFPGYDFTGVQHRNTWWH</sequence>
<dbReference type="EMBL" id="HG996476">
    <property type="protein sequence ID" value="CAG1853766.1"/>
    <property type="molecule type" value="Genomic_DNA"/>
</dbReference>
<feature type="non-terminal residue" evidence="1">
    <location>
        <position position="49"/>
    </location>
</feature>
<accession>A0A8D7FFJ2</accession>
<reference evidence="1" key="1">
    <citation type="submission" date="2021-03" db="EMBL/GenBank/DDBJ databases">
        <authorList>
            <consortium name="Genoscope - CEA"/>
            <person name="William W."/>
        </authorList>
    </citation>
    <scope>NUCLEOTIDE SEQUENCE</scope>
    <source>
        <strain evidence="1">Doubled-haploid Pahang</strain>
    </source>
</reference>